<evidence type="ECO:0008006" key="4">
    <source>
        <dbReference type="Google" id="ProtNLM"/>
    </source>
</evidence>
<evidence type="ECO:0000256" key="1">
    <source>
        <dbReference type="SAM" id="MobiDB-lite"/>
    </source>
</evidence>
<reference evidence="2" key="1">
    <citation type="submission" date="2023-06" db="EMBL/GenBank/DDBJ databases">
        <authorList>
            <consortium name="Lawrence Berkeley National Laboratory"/>
            <person name="Ahrendt S."/>
            <person name="Sahu N."/>
            <person name="Indic B."/>
            <person name="Wong-Bajracharya J."/>
            <person name="Merenyi Z."/>
            <person name="Ke H.-M."/>
            <person name="Monk M."/>
            <person name="Kocsube S."/>
            <person name="Drula E."/>
            <person name="Lipzen A."/>
            <person name="Balint B."/>
            <person name="Henrissat B."/>
            <person name="Andreopoulos B."/>
            <person name="Martin F.M."/>
            <person name="Harder C.B."/>
            <person name="Rigling D."/>
            <person name="Ford K.L."/>
            <person name="Foster G.D."/>
            <person name="Pangilinan J."/>
            <person name="Papanicolaou A."/>
            <person name="Barry K."/>
            <person name="LaButti K."/>
            <person name="Viragh M."/>
            <person name="Koriabine M."/>
            <person name="Yan M."/>
            <person name="Riley R."/>
            <person name="Champramary S."/>
            <person name="Plett K.L."/>
            <person name="Tsai I.J."/>
            <person name="Slot J."/>
            <person name="Sipos G."/>
            <person name="Plett J."/>
            <person name="Nagy L.G."/>
            <person name="Grigoriev I.V."/>
        </authorList>
    </citation>
    <scope>NUCLEOTIDE SEQUENCE</scope>
    <source>
        <strain evidence="2">ICMP 16352</strain>
    </source>
</reference>
<dbReference type="Proteomes" id="UP001175227">
    <property type="component" value="Unassembled WGS sequence"/>
</dbReference>
<accession>A0AA39PEV0</accession>
<keyword evidence="3" id="KW-1185">Reference proteome</keyword>
<protein>
    <recommendedName>
        <fullName evidence="4">Heterokaryon incompatibility domain-containing protein</fullName>
    </recommendedName>
</protein>
<dbReference type="AlphaFoldDB" id="A0AA39PEV0"/>
<name>A0AA39PEV0_9AGAR</name>
<comment type="caution">
    <text evidence="2">The sequence shown here is derived from an EMBL/GenBank/DDBJ whole genome shotgun (WGS) entry which is preliminary data.</text>
</comment>
<gene>
    <name evidence="2" type="ORF">IW261DRAFT_1053046</name>
</gene>
<sequence>MGNSAYRLIYSSSEYSLIPATSPLSGISLHRIKSIWKRFSTIFSAPETPNNYARSVTAVSSRDTDITALSEPEDDTGSTNASSMPEVNEAVLETIPDPSLDARPELLPRPLVAGFYVDTAIVKEEPLVFWYNEWESHYVKMYKFKWGITLPIVTLSAFTETGQAEEFIEVPNQRRYTGQRPVIPSSLADTPCAALGIQGILDQLNAALGTSHTLDTPSVLSLLTESIERDYDFGTIYGRLRVVWNTHRDTNIQDELHRLEEEDRKLRKDALVGNMIVRRSLPPRRVWDLFSNRVVPFWVTDNEPDPISHAWVDEKDRVNTWTPINKKEWPVPIPKDTNIDLIRIEMLNLAHDYVWLDVLCLRQKDGVREDLRAEEWKLDVPTIGCMYKHPLVVVYLSGLGRSVSLNEGDLDSDRCWFRRAWTVQEIGFTLRIFAGDMPDGPMHARPIDTNRNYETAMLTRFHKQLRSLPIWPDIFSALTIMQDRVSTNPVDKVAGLALLMGHTRIPAYYESQSLEDAWMLLLNTIHAKDRALILFQYAGVGLSCKKWRPTWDQVMTEPLPADINYDDGEVWHEDETDEDWIFSPCIEKGLLRGLDAASANGIDRSGELVVTDVAKMVHTFKIHAMHQIPIPEDEYTLLCPDESEAYVNKYSIHWAVGQRLSEEKFQKVAVLVMDYEEFERLEGLQGIIVESRNVLV</sequence>
<evidence type="ECO:0000313" key="2">
    <source>
        <dbReference type="EMBL" id="KAK0482799.1"/>
    </source>
</evidence>
<proteinExistence type="predicted"/>
<evidence type="ECO:0000313" key="3">
    <source>
        <dbReference type="Proteomes" id="UP001175227"/>
    </source>
</evidence>
<dbReference type="EMBL" id="JAUEPR010000007">
    <property type="protein sequence ID" value="KAK0482799.1"/>
    <property type="molecule type" value="Genomic_DNA"/>
</dbReference>
<organism evidence="2 3">
    <name type="scientific">Armillaria novae-zelandiae</name>
    <dbReference type="NCBI Taxonomy" id="153914"/>
    <lineage>
        <taxon>Eukaryota</taxon>
        <taxon>Fungi</taxon>
        <taxon>Dikarya</taxon>
        <taxon>Basidiomycota</taxon>
        <taxon>Agaricomycotina</taxon>
        <taxon>Agaricomycetes</taxon>
        <taxon>Agaricomycetidae</taxon>
        <taxon>Agaricales</taxon>
        <taxon>Marasmiineae</taxon>
        <taxon>Physalacriaceae</taxon>
        <taxon>Armillaria</taxon>
    </lineage>
</organism>
<feature type="region of interest" description="Disordered" evidence="1">
    <location>
        <begin position="63"/>
        <end position="85"/>
    </location>
</feature>